<dbReference type="EMBL" id="BEYQ01000016">
    <property type="protein sequence ID" value="GBD54956.1"/>
    <property type="molecule type" value="Genomic_DNA"/>
</dbReference>
<name>A0A2H6BXR3_MICAE</name>
<evidence type="ECO:0000313" key="2">
    <source>
        <dbReference type="Proteomes" id="UP000236321"/>
    </source>
</evidence>
<dbReference type="RefSeq" id="WP_103113238.1">
    <property type="nucleotide sequence ID" value="NZ_BEIU01000003.1"/>
</dbReference>
<dbReference type="Proteomes" id="UP000236321">
    <property type="component" value="Unassembled WGS sequence"/>
</dbReference>
<gene>
    <name evidence="1" type="ORF">BGM30_40490</name>
</gene>
<evidence type="ECO:0000313" key="1">
    <source>
        <dbReference type="EMBL" id="GBD54956.1"/>
    </source>
</evidence>
<comment type="caution">
    <text evidence="1">The sequence shown here is derived from an EMBL/GenBank/DDBJ whole genome shotgun (WGS) entry which is preliminary data.</text>
</comment>
<organism evidence="1 2">
    <name type="scientific">Microcystis aeruginosa NIES-298</name>
    <dbReference type="NCBI Taxonomy" id="449468"/>
    <lineage>
        <taxon>Bacteria</taxon>
        <taxon>Bacillati</taxon>
        <taxon>Cyanobacteriota</taxon>
        <taxon>Cyanophyceae</taxon>
        <taxon>Oscillatoriophycideae</taxon>
        <taxon>Chroococcales</taxon>
        <taxon>Microcystaceae</taxon>
        <taxon>Microcystis</taxon>
    </lineage>
</organism>
<proteinExistence type="predicted"/>
<dbReference type="AlphaFoldDB" id="A0A2H6BXR3"/>
<accession>A0A2H6BXR3</accession>
<protein>
    <submittedName>
        <fullName evidence="1">Uncharacterized protein</fullName>
    </submittedName>
</protein>
<sequence length="285" mass="32717">MKDTDVQEFALAYFKGLVSPIPVIGGLTVELLNFVIPNQRQKRIETLLNILASRVFNISEQELKQKFQSTDFIDIFEDVLLQSVRATSQERLEYLASVLEKGLKEEDFDRIQSKRLLEILEKINDTEVLLLQYHALSQYEAEKLRDFMNIHGRIFDNENLQKKAMFDHYLDNLITLGLIGPCDCEPKLSSNKQYIATDNTICATQLGYMLLQLIDLKFDADIIGTPINALDVSRGLLSTTQQLTNQIEYTKNNAVREVEKDMKQGLNTFSNELEGKIKRKIRGFS</sequence>
<reference evidence="2" key="1">
    <citation type="submission" date="2017-12" db="EMBL/GenBank/DDBJ databases">
        <title>Improved Draft Genome Sequence of Microcystis aeruginosa NIES-298, a Microcystin-Producing Cyanobacterium from Lake Kasumigaura, Japan.</title>
        <authorList>
            <person name="Yamaguchi H."/>
            <person name="Suzuki S."/>
            <person name="Kawachi M."/>
        </authorList>
    </citation>
    <scope>NUCLEOTIDE SEQUENCE [LARGE SCALE GENOMIC DNA]</scope>
    <source>
        <strain evidence="2">NIES-298</strain>
    </source>
</reference>